<keyword evidence="2" id="KW-1185">Reference proteome</keyword>
<reference evidence="1 2" key="1">
    <citation type="submission" date="2023-11" db="EMBL/GenBank/DDBJ databases">
        <authorList>
            <person name="Val-Calvo J."/>
            <person name="Scortti M."/>
            <person name="Vazquez-Boland J."/>
        </authorList>
    </citation>
    <scope>NUCLEOTIDE SEQUENCE [LARGE SCALE GENOMIC DNA]</scope>
    <source>
        <strain evidence="1 2">PAM 2766</strain>
    </source>
</reference>
<dbReference type="EMBL" id="JBDLNV010000008">
    <property type="protein sequence ID" value="MFM1725829.1"/>
    <property type="molecule type" value="Genomic_DNA"/>
</dbReference>
<dbReference type="Gene3D" id="2.50.20.10">
    <property type="entry name" value="Lipoprotein localisation LolA/LolB/LppX"/>
    <property type="match status" value="1"/>
</dbReference>
<gene>
    <name evidence="1" type="ORF">ABEU20_004452</name>
</gene>
<evidence type="ECO:0000313" key="2">
    <source>
        <dbReference type="Proteomes" id="UP001629745"/>
    </source>
</evidence>
<dbReference type="Proteomes" id="UP001629745">
    <property type="component" value="Unassembled WGS sequence"/>
</dbReference>
<comment type="caution">
    <text evidence="1">The sequence shown here is derived from an EMBL/GenBank/DDBJ whole genome shotgun (WGS) entry which is preliminary data.</text>
</comment>
<evidence type="ECO:0000313" key="1">
    <source>
        <dbReference type="EMBL" id="MFM1725829.1"/>
    </source>
</evidence>
<dbReference type="RefSeq" id="WP_420166309.1">
    <property type="nucleotide sequence ID" value="NZ_JBDLNV010000008.1"/>
</dbReference>
<protein>
    <submittedName>
        <fullName evidence="1">Uncharacterized protein</fullName>
    </submittedName>
</protein>
<organism evidence="1 2">
    <name type="scientific">Rhodococcus parequi</name>
    <dbReference type="NCBI Taxonomy" id="3137122"/>
    <lineage>
        <taxon>Bacteria</taxon>
        <taxon>Bacillati</taxon>
        <taxon>Actinomycetota</taxon>
        <taxon>Actinomycetes</taxon>
        <taxon>Mycobacteriales</taxon>
        <taxon>Nocardiaceae</taxon>
        <taxon>Rhodococcus</taxon>
    </lineage>
</organism>
<name>A0ABW9FJT3_9NOCA</name>
<sequence length="326" mass="36326">MTAWVEVLVTMADGPSLPVRGVIRKTPDTPERINFAFAADREPVVVGIGGGDVRVWRDRSRMRIETPDGRPVFITDGDSAWQFGPTDEPPIRSDARRVRYLGTGNELLSNRPAHDWLGDDYTRPVGPIENVTFLERDCWAVDLAPGPHQTGLLRIVVDRESGAVLEQRNDTAEVDVAYTEISVGEPVGHELFTWTGPSRDFDEERRARAELARADDANRLAWFHTNVADSLPVVRIPLPLRVESIHTLDEGTGAFQASIAAGFVNGMLARRPRSDQPWNLRWHGDVQRWSTDEFDWATVLYQGAFDVDTLTALQAALHPGETAITD</sequence>
<accession>A0ABW9FJT3</accession>
<proteinExistence type="predicted"/>